<accession>A0A1R4GW24</accession>
<dbReference type="AlphaFoldDB" id="A0A1R4GW24"/>
<evidence type="ECO:0000313" key="3">
    <source>
        <dbReference type="EMBL" id="SJM72012.1"/>
    </source>
</evidence>
<organism evidence="3 4">
    <name type="scientific">Psychrobacter piechaudii</name>
    <dbReference type="NCBI Taxonomy" id="1945521"/>
    <lineage>
        <taxon>Bacteria</taxon>
        <taxon>Pseudomonadati</taxon>
        <taxon>Pseudomonadota</taxon>
        <taxon>Gammaproteobacteria</taxon>
        <taxon>Moraxellales</taxon>
        <taxon>Moraxellaceae</taxon>
        <taxon>Psychrobacter</taxon>
    </lineage>
</organism>
<keyword evidence="1" id="KW-0732">Signal</keyword>
<sequence length="172" mass="19556">MRKFNIDRQKLTFTVAVGTLMMAILTSGCSKAEEGTQSVSQDYDEAFVGMCFDDAYPEDTHIDENSNAAITHLALEPLSCRAPHDNEVYYIHRLPATAEAKLDTDEFFEDMLDVCEDKFEDYIGSSYQDSYYEMSVLFPTTESWKLGHRNAICYAFHPAAKKLDFELKGVDE</sequence>
<feature type="signal peptide" evidence="1">
    <location>
        <begin position="1"/>
        <end position="32"/>
    </location>
</feature>
<evidence type="ECO:0000256" key="1">
    <source>
        <dbReference type="SAM" id="SignalP"/>
    </source>
</evidence>
<protein>
    <recommendedName>
        <fullName evidence="2">Septum formation-related domain-containing protein</fullName>
    </recommendedName>
</protein>
<dbReference type="RefSeq" id="WP_077451224.1">
    <property type="nucleotide sequence ID" value="NZ_FUGE01000145.1"/>
</dbReference>
<feature type="domain" description="Septum formation-related" evidence="2">
    <location>
        <begin position="74"/>
        <end position="153"/>
    </location>
</feature>
<dbReference type="STRING" id="1945521.A1232T_01485"/>
<gene>
    <name evidence="3" type="ORF">A1232T_01485</name>
</gene>
<reference evidence="3 4" key="1">
    <citation type="submission" date="2017-02" db="EMBL/GenBank/DDBJ databases">
        <authorList>
            <person name="Peterson S.W."/>
        </authorList>
    </citation>
    <scope>NUCLEOTIDE SEQUENCE [LARGE SCALE GENOMIC DNA]</scope>
    <source>
        <strain evidence="3">Psychrobacter_piechaudii</strain>
    </source>
</reference>
<dbReference type="EMBL" id="FUGE01000145">
    <property type="protein sequence ID" value="SJM72012.1"/>
    <property type="molecule type" value="Genomic_DNA"/>
</dbReference>
<feature type="chain" id="PRO_5013317708" description="Septum formation-related domain-containing protein" evidence="1">
    <location>
        <begin position="33"/>
        <end position="172"/>
    </location>
</feature>
<dbReference type="Pfam" id="PF13845">
    <property type="entry name" value="Septum_form"/>
    <property type="match status" value="1"/>
</dbReference>
<evidence type="ECO:0000313" key="4">
    <source>
        <dbReference type="Proteomes" id="UP000188357"/>
    </source>
</evidence>
<proteinExistence type="predicted"/>
<dbReference type="PROSITE" id="PS51257">
    <property type="entry name" value="PROKAR_LIPOPROTEIN"/>
    <property type="match status" value="1"/>
</dbReference>
<dbReference type="Proteomes" id="UP000188357">
    <property type="component" value="Unassembled WGS sequence"/>
</dbReference>
<dbReference type="InterPro" id="IPR026004">
    <property type="entry name" value="Septum_form"/>
</dbReference>
<keyword evidence="4" id="KW-1185">Reference proteome</keyword>
<name>A0A1R4GW24_9GAMM</name>
<evidence type="ECO:0000259" key="2">
    <source>
        <dbReference type="Pfam" id="PF13845"/>
    </source>
</evidence>